<organism evidence="3 4">
    <name type="scientific">Stenotrophomonas aracearum</name>
    <dbReference type="NCBI Taxonomy" id="3003272"/>
    <lineage>
        <taxon>Bacteria</taxon>
        <taxon>Pseudomonadati</taxon>
        <taxon>Pseudomonadota</taxon>
        <taxon>Gammaproteobacteria</taxon>
        <taxon>Lysobacterales</taxon>
        <taxon>Lysobacteraceae</taxon>
        <taxon>Stenotrophomonas</taxon>
    </lineage>
</organism>
<proteinExistence type="predicted"/>
<sequence>MHAAPDLRCTRRAAIDEVAMPLDIPLSRHIQGRFTSDVARQLHPRGIPPAPTRPNRPAPLSVRNGRDWLVSALALSSTLAAGRLPSRTPSLTAVRDGARSVAAPAAAPLPVRPSLPGAYAVTGGGYEAVPVSGDPPTAVASSLQNIANAASVSCLATPQRCPQALLAGTVAAMAVISSAATGLLVGRATAPGCDRADSTTTPPNGLAQSLYDLLPAEYRHRLLEIVSDCGADTAACTGPAIHALLEDLPAPDRYRIMATLGVAQRPGTHGVGGWPSGADAAPFTSPLDWMDWAADLLAAAASPAQARFQLDLEQITRATLDAQAGLNGTDRETAANNARFDTLGALFEDDGHTLLQLPFNGTARDIFGFERPYVGCNLMVEFSGAGTPSRTLMLLAHGDMIGAHDGSSGANDNGSSLAALLALARTLRDTPLPPGMRVQLMVSDMEERGLYGSKAFVQQCLARGTCPDVALNLDMIGRGEGITVTGSDRHHLYMDGDSRSVLPPAAEVSAAEAQLRQQLERAAADVGLQVFDSEGWAMQSDHIAFQREGIPALGMNLADERDIALEREVQQARARLWVANTAVNWTRFEEYLQGTLDPDATREMDARLGVMDRAMQAYKALPESPSMARIHNGRDQLHQVDTDRAMEALAVLERTLDAWLHSPAP</sequence>
<evidence type="ECO:0000259" key="2">
    <source>
        <dbReference type="Pfam" id="PF04389"/>
    </source>
</evidence>
<feature type="region of interest" description="Disordered" evidence="1">
    <location>
        <begin position="42"/>
        <end position="61"/>
    </location>
</feature>
<keyword evidence="4" id="KW-1185">Reference proteome</keyword>
<accession>A0ABY9YAN6</accession>
<dbReference type="EMBL" id="CP115543">
    <property type="protein sequence ID" value="WNH47922.1"/>
    <property type="molecule type" value="Genomic_DNA"/>
</dbReference>
<dbReference type="SUPFAM" id="SSF53187">
    <property type="entry name" value="Zn-dependent exopeptidases"/>
    <property type="match status" value="1"/>
</dbReference>
<dbReference type="PANTHER" id="PTHR12147">
    <property type="entry name" value="METALLOPEPTIDASE M28 FAMILY MEMBER"/>
    <property type="match status" value="1"/>
</dbReference>
<dbReference type="PANTHER" id="PTHR12147:SF26">
    <property type="entry name" value="PEPTIDASE M28 DOMAIN-CONTAINING PROTEIN"/>
    <property type="match status" value="1"/>
</dbReference>
<dbReference type="Proteomes" id="UP001305421">
    <property type="component" value="Chromosome"/>
</dbReference>
<evidence type="ECO:0000256" key="1">
    <source>
        <dbReference type="SAM" id="MobiDB-lite"/>
    </source>
</evidence>
<name>A0ABY9YAN6_9GAMM</name>
<feature type="domain" description="Peptidase M28" evidence="2">
    <location>
        <begin position="377"/>
        <end position="572"/>
    </location>
</feature>
<dbReference type="InterPro" id="IPR007484">
    <property type="entry name" value="Peptidase_M28"/>
</dbReference>
<protein>
    <submittedName>
        <fullName evidence="3">M28 family peptidase</fullName>
    </submittedName>
</protein>
<dbReference type="Gene3D" id="3.40.630.10">
    <property type="entry name" value="Zn peptidases"/>
    <property type="match status" value="1"/>
</dbReference>
<feature type="compositionally biased region" description="Pro residues" evidence="1">
    <location>
        <begin position="46"/>
        <end position="57"/>
    </location>
</feature>
<dbReference type="RefSeq" id="WP_311182603.1">
    <property type="nucleotide sequence ID" value="NZ_CP115543.1"/>
</dbReference>
<gene>
    <name evidence="3" type="ORF">PDM28_14745</name>
</gene>
<dbReference type="Pfam" id="PF04389">
    <property type="entry name" value="Peptidase_M28"/>
    <property type="match status" value="1"/>
</dbReference>
<dbReference type="InterPro" id="IPR045175">
    <property type="entry name" value="M28_fam"/>
</dbReference>
<evidence type="ECO:0000313" key="4">
    <source>
        <dbReference type="Proteomes" id="UP001305421"/>
    </source>
</evidence>
<evidence type="ECO:0000313" key="3">
    <source>
        <dbReference type="EMBL" id="WNH47922.1"/>
    </source>
</evidence>
<reference evidence="3 4" key="1">
    <citation type="submission" date="2022-12" db="EMBL/GenBank/DDBJ databases">
        <title>Two new species, Stenotrophomonas aracearum and Stenotrophomonas oahuensis, isolated from Anthurium (Araceae family) in Hawaii.</title>
        <authorList>
            <person name="Chunag S.C."/>
            <person name="Dobhal S."/>
            <person name="Alvarez A."/>
            <person name="Arif M."/>
        </authorList>
    </citation>
    <scope>NUCLEOTIDE SEQUENCE [LARGE SCALE GENOMIC DNA]</scope>
    <source>
        <strain evidence="3 4">A5588</strain>
    </source>
</reference>